<dbReference type="EMBL" id="ML179211">
    <property type="protein sequence ID" value="THU95006.1"/>
    <property type="molecule type" value="Genomic_DNA"/>
</dbReference>
<dbReference type="Proteomes" id="UP000297245">
    <property type="component" value="Unassembled WGS sequence"/>
</dbReference>
<organism evidence="1 2">
    <name type="scientific">Dendrothele bispora (strain CBS 962.96)</name>
    <dbReference type="NCBI Taxonomy" id="1314807"/>
    <lineage>
        <taxon>Eukaryota</taxon>
        <taxon>Fungi</taxon>
        <taxon>Dikarya</taxon>
        <taxon>Basidiomycota</taxon>
        <taxon>Agaricomycotina</taxon>
        <taxon>Agaricomycetes</taxon>
        <taxon>Agaricomycetidae</taxon>
        <taxon>Agaricales</taxon>
        <taxon>Agaricales incertae sedis</taxon>
        <taxon>Dendrothele</taxon>
    </lineage>
</organism>
<name>A0A4S8LZ59_DENBC</name>
<dbReference type="AlphaFoldDB" id="A0A4S8LZ59"/>
<evidence type="ECO:0000313" key="1">
    <source>
        <dbReference type="EMBL" id="THU95006.1"/>
    </source>
</evidence>
<accession>A0A4S8LZ59</accession>
<reference evidence="1 2" key="1">
    <citation type="journal article" date="2019" name="Nat. Ecol. Evol.">
        <title>Megaphylogeny resolves global patterns of mushroom evolution.</title>
        <authorList>
            <person name="Varga T."/>
            <person name="Krizsan K."/>
            <person name="Foldi C."/>
            <person name="Dima B."/>
            <person name="Sanchez-Garcia M."/>
            <person name="Sanchez-Ramirez S."/>
            <person name="Szollosi G.J."/>
            <person name="Szarkandi J.G."/>
            <person name="Papp V."/>
            <person name="Albert L."/>
            <person name="Andreopoulos W."/>
            <person name="Angelini C."/>
            <person name="Antonin V."/>
            <person name="Barry K.W."/>
            <person name="Bougher N.L."/>
            <person name="Buchanan P."/>
            <person name="Buyck B."/>
            <person name="Bense V."/>
            <person name="Catcheside P."/>
            <person name="Chovatia M."/>
            <person name="Cooper J."/>
            <person name="Damon W."/>
            <person name="Desjardin D."/>
            <person name="Finy P."/>
            <person name="Geml J."/>
            <person name="Haridas S."/>
            <person name="Hughes K."/>
            <person name="Justo A."/>
            <person name="Karasinski D."/>
            <person name="Kautmanova I."/>
            <person name="Kiss B."/>
            <person name="Kocsube S."/>
            <person name="Kotiranta H."/>
            <person name="LaButti K.M."/>
            <person name="Lechner B.E."/>
            <person name="Liimatainen K."/>
            <person name="Lipzen A."/>
            <person name="Lukacs Z."/>
            <person name="Mihaltcheva S."/>
            <person name="Morgado L.N."/>
            <person name="Niskanen T."/>
            <person name="Noordeloos M.E."/>
            <person name="Ohm R.A."/>
            <person name="Ortiz-Santana B."/>
            <person name="Ovrebo C."/>
            <person name="Racz N."/>
            <person name="Riley R."/>
            <person name="Savchenko A."/>
            <person name="Shiryaev A."/>
            <person name="Soop K."/>
            <person name="Spirin V."/>
            <person name="Szebenyi C."/>
            <person name="Tomsovsky M."/>
            <person name="Tulloss R.E."/>
            <person name="Uehling J."/>
            <person name="Grigoriev I.V."/>
            <person name="Vagvolgyi C."/>
            <person name="Papp T."/>
            <person name="Martin F.M."/>
            <person name="Miettinen O."/>
            <person name="Hibbett D.S."/>
            <person name="Nagy L.G."/>
        </authorList>
    </citation>
    <scope>NUCLEOTIDE SEQUENCE [LARGE SCALE GENOMIC DNA]</scope>
    <source>
        <strain evidence="1 2">CBS 962.96</strain>
    </source>
</reference>
<protein>
    <submittedName>
        <fullName evidence="1">Uncharacterized protein</fullName>
    </submittedName>
</protein>
<proteinExistence type="predicted"/>
<evidence type="ECO:0000313" key="2">
    <source>
        <dbReference type="Proteomes" id="UP000297245"/>
    </source>
</evidence>
<sequence length="108" mass="11733">MSSLKHPHNKVGSVADGPLRNGLVRCTAYFSPKRMCDNIGDFYDHWRDVFLVTGSSLDLNVNSLLSLAIASAFTLRIWTLYHEISGIVDGTKITGIIDCGHGACGILP</sequence>
<keyword evidence="2" id="KW-1185">Reference proteome</keyword>
<gene>
    <name evidence="1" type="ORF">K435DRAFT_860011</name>
</gene>